<evidence type="ECO:0000256" key="2">
    <source>
        <dbReference type="ARBA" id="ARBA00005679"/>
    </source>
</evidence>
<keyword evidence="4" id="KW-0732">Signal</keyword>
<evidence type="ECO:0000313" key="7">
    <source>
        <dbReference type="Proteomes" id="UP000594260"/>
    </source>
</evidence>
<sequence length="239" mass="26253">MVRRDSIILFVVTVLVLQLTLLFIALQTEFGCSLFGLCTTSSSASLTAAAVTRVEILYETHCPDSQQIMREGVKKSLSLLPEVEFVLVPYGKASTSGEGPSLQFQCQHGVKECEGNTFHACAIKLHQNKKQVIEFVICTMSYRQDVRQNIEQCAAKNSISYEVLHACAKGQQGKDLLAKMGVMTQATAKEINGGSQLDFVPSTLIDGLSCPDYSIMDSSVSCWIVAKYHYMVIRCSAFS</sequence>
<evidence type="ECO:0000256" key="1">
    <source>
        <dbReference type="ARBA" id="ARBA00004613"/>
    </source>
</evidence>
<evidence type="ECO:0000256" key="5">
    <source>
        <dbReference type="ARBA" id="ARBA00023180"/>
    </source>
</evidence>
<dbReference type="InParanoid" id="A0A7M7J770"/>
<dbReference type="EnsemblMetazoa" id="XM_022792063">
    <property type="protein sequence ID" value="XP_022647798"/>
    <property type="gene ID" value="LOC111244716"/>
</dbReference>
<dbReference type="GO" id="GO:0005576">
    <property type="term" value="C:extracellular region"/>
    <property type="evidence" value="ECO:0007669"/>
    <property type="project" value="UniProtKB-SubCell"/>
</dbReference>
<evidence type="ECO:0000256" key="3">
    <source>
        <dbReference type="ARBA" id="ARBA00022525"/>
    </source>
</evidence>
<proteinExistence type="inferred from homology"/>
<reference evidence="6" key="1">
    <citation type="submission" date="2021-01" db="UniProtKB">
        <authorList>
            <consortium name="EnsemblMetazoa"/>
        </authorList>
    </citation>
    <scope>IDENTIFICATION</scope>
</reference>
<dbReference type="Proteomes" id="UP000594260">
    <property type="component" value="Unplaced"/>
</dbReference>
<comment type="subcellular location">
    <subcellularLocation>
        <location evidence="1">Secreted</location>
    </subcellularLocation>
</comment>
<dbReference type="PANTHER" id="PTHR13234:SF8">
    <property type="entry name" value="GAMMA-INTERFERON-INDUCIBLE LYSOSOMAL THIOL REDUCTASE"/>
    <property type="match status" value="1"/>
</dbReference>
<dbReference type="AlphaFoldDB" id="A0A7M7J770"/>
<keyword evidence="7" id="KW-1185">Reference proteome</keyword>
<dbReference type="RefSeq" id="XP_022647797.1">
    <property type="nucleotide sequence ID" value="XM_022792062.1"/>
</dbReference>
<evidence type="ECO:0000313" key="6">
    <source>
        <dbReference type="EnsemblMetazoa" id="XP_022647798"/>
    </source>
</evidence>
<dbReference type="OrthoDB" id="958254at2759"/>
<dbReference type="KEGG" id="vde:111244716"/>
<keyword evidence="5" id="KW-0325">Glycoprotein</keyword>
<evidence type="ECO:0000256" key="4">
    <source>
        <dbReference type="ARBA" id="ARBA00022729"/>
    </source>
</evidence>
<protein>
    <submittedName>
        <fullName evidence="6">Uncharacterized protein</fullName>
    </submittedName>
</protein>
<dbReference type="GeneID" id="111244716"/>
<organism evidence="6 7">
    <name type="scientific">Varroa destructor</name>
    <name type="common">Honeybee mite</name>
    <dbReference type="NCBI Taxonomy" id="109461"/>
    <lineage>
        <taxon>Eukaryota</taxon>
        <taxon>Metazoa</taxon>
        <taxon>Ecdysozoa</taxon>
        <taxon>Arthropoda</taxon>
        <taxon>Chelicerata</taxon>
        <taxon>Arachnida</taxon>
        <taxon>Acari</taxon>
        <taxon>Parasitiformes</taxon>
        <taxon>Mesostigmata</taxon>
        <taxon>Gamasina</taxon>
        <taxon>Dermanyssoidea</taxon>
        <taxon>Varroidae</taxon>
        <taxon>Varroa</taxon>
    </lineage>
</organism>
<accession>A0A7M7J770</accession>
<keyword evidence="3" id="KW-0964">Secreted</keyword>
<name>A0A7M7J770_VARDE</name>
<dbReference type="RefSeq" id="XP_022647798.1">
    <property type="nucleotide sequence ID" value="XM_022792063.1"/>
</dbReference>
<comment type="similarity">
    <text evidence="2">Belongs to the GILT family.</text>
</comment>
<dbReference type="GO" id="GO:0016671">
    <property type="term" value="F:oxidoreductase activity, acting on a sulfur group of donors, disulfide as acceptor"/>
    <property type="evidence" value="ECO:0007669"/>
    <property type="project" value="InterPro"/>
</dbReference>
<dbReference type="Pfam" id="PF03227">
    <property type="entry name" value="GILT"/>
    <property type="match status" value="1"/>
</dbReference>
<dbReference type="EnsemblMetazoa" id="XM_022792062">
    <property type="protein sequence ID" value="XP_022647797"/>
    <property type="gene ID" value="LOC111244716"/>
</dbReference>
<dbReference type="PANTHER" id="PTHR13234">
    <property type="entry name" value="GAMMA-INTERFERON INDUCIBLE LYSOSOMAL THIOL REDUCTASE GILT"/>
    <property type="match status" value="1"/>
</dbReference>
<dbReference type="InterPro" id="IPR004911">
    <property type="entry name" value="Interferon-induced_GILT"/>
</dbReference>